<evidence type="ECO:0000256" key="4">
    <source>
        <dbReference type="ARBA" id="ARBA00022679"/>
    </source>
</evidence>
<keyword evidence="5 6" id="KW-0949">S-adenosyl-L-methionine</keyword>
<keyword evidence="2 6" id="KW-0698">rRNA processing</keyword>
<keyword evidence="4 6" id="KW-0808">Transferase</keyword>
<evidence type="ECO:0000256" key="2">
    <source>
        <dbReference type="ARBA" id="ARBA00022552"/>
    </source>
</evidence>
<dbReference type="Proteomes" id="UP000273500">
    <property type="component" value="Unassembled WGS sequence"/>
</dbReference>
<dbReference type="SUPFAM" id="SSF53335">
    <property type="entry name" value="S-adenosyl-L-methionine-dependent methyltransferases"/>
    <property type="match status" value="1"/>
</dbReference>
<name>A0A3R9N0C4_9BACT</name>
<evidence type="ECO:0000256" key="7">
    <source>
        <dbReference type="SAM" id="SignalP"/>
    </source>
</evidence>
<dbReference type="PROSITE" id="PS00092">
    <property type="entry name" value="N6_MTASE"/>
    <property type="match status" value="1"/>
</dbReference>
<dbReference type="EC" id="2.1.1.181" evidence="6"/>
<dbReference type="GO" id="GO:0070475">
    <property type="term" value="P:rRNA base methylation"/>
    <property type="evidence" value="ECO:0007669"/>
    <property type="project" value="TreeGrafter"/>
</dbReference>
<gene>
    <name evidence="6 8" type="primary">rlmF</name>
    <name evidence="8" type="ORF">EI291_19740</name>
</gene>
<accession>A0A3R9N0C4</accession>
<dbReference type="CDD" id="cd02440">
    <property type="entry name" value="AdoMet_MTases"/>
    <property type="match status" value="1"/>
</dbReference>
<feature type="chain" id="PRO_5018674617" description="Ribosomal RNA large subunit methyltransferase F" evidence="7">
    <location>
        <begin position="24"/>
        <end position="362"/>
    </location>
</feature>
<keyword evidence="7" id="KW-0732">Signal</keyword>
<dbReference type="InterPro" id="IPR029063">
    <property type="entry name" value="SAM-dependent_MTases_sf"/>
</dbReference>
<dbReference type="InterPro" id="IPR010286">
    <property type="entry name" value="METTL16/RlmF"/>
</dbReference>
<comment type="subcellular location">
    <subcellularLocation>
        <location evidence="6">Cytoplasm</location>
    </subcellularLocation>
</comment>
<dbReference type="Pfam" id="PF05971">
    <property type="entry name" value="Methyltransf_10"/>
    <property type="match status" value="1"/>
</dbReference>
<evidence type="ECO:0000256" key="5">
    <source>
        <dbReference type="ARBA" id="ARBA00022691"/>
    </source>
</evidence>
<evidence type="ECO:0000313" key="9">
    <source>
        <dbReference type="Proteomes" id="UP000273500"/>
    </source>
</evidence>
<dbReference type="InterPro" id="IPR016909">
    <property type="entry name" value="rRNA_lsu_MeTfrase_F"/>
</dbReference>
<dbReference type="GO" id="GO:0052907">
    <property type="term" value="F:23S rRNA (adenine(1618)-N(6))-methyltransferase activity"/>
    <property type="evidence" value="ECO:0007669"/>
    <property type="project" value="UniProtKB-EC"/>
</dbReference>
<keyword evidence="1 6" id="KW-0963">Cytoplasm</keyword>
<dbReference type="EMBL" id="RWIT01000016">
    <property type="protein sequence ID" value="RSK45072.1"/>
    <property type="molecule type" value="Genomic_DNA"/>
</dbReference>
<reference evidence="8 9" key="1">
    <citation type="submission" date="2018-12" db="EMBL/GenBank/DDBJ databases">
        <authorList>
            <person name="Feng G."/>
            <person name="Zhu H."/>
        </authorList>
    </citation>
    <scope>NUCLEOTIDE SEQUENCE [LARGE SCALE GENOMIC DNA]</scope>
    <source>
        <strain evidence="8 9">KCTC 12533</strain>
    </source>
</reference>
<comment type="similarity">
    <text evidence="6">Belongs to the methyltransferase superfamily. METTL16/RlmF family.</text>
</comment>
<keyword evidence="3 6" id="KW-0489">Methyltransferase</keyword>
<evidence type="ECO:0000313" key="8">
    <source>
        <dbReference type="EMBL" id="RSK45072.1"/>
    </source>
</evidence>
<sequence length="362" mass="40114">MRGRWAIRACCSTACWCSWCCWHFRCCWVAWPTGGTGATCHQTAKAVFHLFPLPILHPRNPHNARYDFPQLLSHSPELAAFVVPNPTGDQTIDFANPAAVKALNRALLRQFYGVQHWDIPAGYLCPPIPGRADYLHYAADLLAETNGGEVPHGKAVHVLDVGVGANCVYPIIGSQAYGWRFVGSEIDQVALKAARTMVAANPGLAGRIDFRLQTHADYVFEGIIKPREEFDLVVCNPPFHASAAAAAEGSQRKNRNLGYPKAAAPVLNFGGQNSELWCEGGEEGFLKRMVAQSAPLGQQVLWFTTLISKKETLPSIQHFLKLAGSPETRILNMSQGQKISRLVAWSFQTPEQRQTWAQRRWQ</sequence>
<dbReference type="Gene3D" id="3.40.50.150">
    <property type="entry name" value="Vaccinia Virus protein VP39"/>
    <property type="match status" value="1"/>
</dbReference>
<dbReference type="OrthoDB" id="1115728at2"/>
<feature type="signal peptide" evidence="7">
    <location>
        <begin position="1"/>
        <end position="23"/>
    </location>
</feature>
<dbReference type="GO" id="GO:0005737">
    <property type="term" value="C:cytoplasm"/>
    <property type="evidence" value="ECO:0007669"/>
    <property type="project" value="UniProtKB-SubCell"/>
</dbReference>
<dbReference type="InterPro" id="IPR002052">
    <property type="entry name" value="DNA_methylase_N6_adenine_CS"/>
</dbReference>
<comment type="catalytic activity">
    <reaction evidence="6">
        <text>adenosine(1618) in 23S rRNA + S-adenosyl-L-methionine = N(6)-methyladenosine(1618) in 23S rRNA + S-adenosyl-L-homocysteine + H(+)</text>
        <dbReference type="Rhea" id="RHEA:16497"/>
        <dbReference type="Rhea" id="RHEA-COMP:10229"/>
        <dbReference type="Rhea" id="RHEA-COMP:10231"/>
        <dbReference type="ChEBI" id="CHEBI:15378"/>
        <dbReference type="ChEBI" id="CHEBI:57856"/>
        <dbReference type="ChEBI" id="CHEBI:59789"/>
        <dbReference type="ChEBI" id="CHEBI:74411"/>
        <dbReference type="ChEBI" id="CHEBI:74449"/>
        <dbReference type="EC" id="2.1.1.181"/>
    </reaction>
</comment>
<dbReference type="HAMAP" id="MF_01848">
    <property type="entry name" value="23SrRNA_methyltr_F"/>
    <property type="match status" value="1"/>
</dbReference>
<organism evidence="8 9">
    <name type="scientific">Hymenobacter rigui</name>
    <dbReference type="NCBI Taxonomy" id="334424"/>
    <lineage>
        <taxon>Bacteria</taxon>
        <taxon>Pseudomonadati</taxon>
        <taxon>Bacteroidota</taxon>
        <taxon>Cytophagia</taxon>
        <taxon>Cytophagales</taxon>
        <taxon>Hymenobacteraceae</taxon>
        <taxon>Hymenobacter</taxon>
    </lineage>
</organism>
<protein>
    <recommendedName>
        <fullName evidence="6">Ribosomal RNA large subunit methyltransferase F</fullName>
        <ecNumber evidence="6">2.1.1.181</ecNumber>
    </recommendedName>
    <alternativeName>
        <fullName evidence="6">23S rRNA mA1618 methyltransferase</fullName>
    </alternativeName>
    <alternativeName>
        <fullName evidence="6">rRNA adenine N-6-methyltransferase</fullName>
    </alternativeName>
</protein>
<dbReference type="PANTHER" id="PTHR13393">
    <property type="entry name" value="SAM-DEPENDENT METHYLTRANSFERASE"/>
    <property type="match status" value="1"/>
</dbReference>
<evidence type="ECO:0000256" key="3">
    <source>
        <dbReference type="ARBA" id="ARBA00022603"/>
    </source>
</evidence>
<evidence type="ECO:0000256" key="6">
    <source>
        <dbReference type="HAMAP-Rule" id="MF_01848"/>
    </source>
</evidence>
<comment type="caution">
    <text evidence="8">The sequence shown here is derived from an EMBL/GenBank/DDBJ whole genome shotgun (WGS) entry which is preliminary data.</text>
</comment>
<dbReference type="NCBIfam" id="NF008725">
    <property type="entry name" value="PRK11727.1"/>
    <property type="match status" value="1"/>
</dbReference>
<dbReference type="PANTHER" id="PTHR13393:SF0">
    <property type="entry name" value="RNA N6-ADENOSINE-METHYLTRANSFERASE METTL16"/>
    <property type="match status" value="1"/>
</dbReference>
<dbReference type="GO" id="GO:0003676">
    <property type="term" value="F:nucleic acid binding"/>
    <property type="evidence" value="ECO:0007669"/>
    <property type="project" value="InterPro"/>
</dbReference>
<keyword evidence="9" id="KW-1185">Reference proteome</keyword>
<comment type="function">
    <text evidence="6">Specifically methylates the adenine in position 1618 of 23S rRNA.</text>
</comment>
<evidence type="ECO:0000256" key="1">
    <source>
        <dbReference type="ARBA" id="ARBA00022490"/>
    </source>
</evidence>
<dbReference type="AlphaFoldDB" id="A0A3R9N0C4"/>
<proteinExistence type="inferred from homology"/>
<dbReference type="PIRSF" id="PIRSF029038">
    <property type="entry name" value="Mtase_YbiN_prd"/>
    <property type="match status" value="1"/>
</dbReference>